<feature type="region of interest" description="Disordered" evidence="5">
    <location>
        <begin position="24"/>
        <end position="63"/>
    </location>
</feature>
<keyword evidence="7" id="KW-1185">Reference proteome</keyword>
<name>A0A166RRV7_COLIC</name>
<feature type="repeat" description="ANK" evidence="4">
    <location>
        <begin position="455"/>
        <end position="479"/>
    </location>
</feature>
<feature type="repeat" description="ANK" evidence="4">
    <location>
        <begin position="385"/>
        <end position="417"/>
    </location>
</feature>
<dbReference type="PROSITE" id="PS50297">
    <property type="entry name" value="ANK_REP_REGION"/>
    <property type="match status" value="1"/>
</dbReference>
<dbReference type="Proteomes" id="UP000076584">
    <property type="component" value="Unassembled WGS sequence"/>
</dbReference>
<keyword evidence="2 4" id="KW-0040">ANK repeat</keyword>
<dbReference type="GO" id="GO:0008270">
    <property type="term" value="F:zinc ion binding"/>
    <property type="evidence" value="ECO:0007669"/>
    <property type="project" value="InterPro"/>
</dbReference>
<evidence type="ECO:0000256" key="2">
    <source>
        <dbReference type="ARBA" id="ARBA00023043"/>
    </source>
</evidence>
<evidence type="ECO:0000256" key="1">
    <source>
        <dbReference type="ARBA" id="ARBA00022737"/>
    </source>
</evidence>
<protein>
    <submittedName>
        <fullName evidence="6">Ankyrin repeat protein</fullName>
    </submittedName>
</protein>
<dbReference type="PANTHER" id="PTHR24198">
    <property type="entry name" value="ANKYRIN REPEAT AND PROTEIN KINASE DOMAIN-CONTAINING PROTEIN"/>
    <property type="match status" value="1"/>
</dbReference>
<dbReference type="PANTHER" id="PTHR24198:SF165">
    <property type="entry name" value="ANKYRIN REPEAT-CONTAINING PROTEIN-RELATED"/>
    <property type="match status" value="1"/>
</dbReference>
<proteinExistence type="predicted"/>
<evidence type="ECO:0000256" key="4">
    <source>
        <dbReference type="PROSITE-ProRule" id="PRU00023"/>
    </source>
</evidence>
<dbReference type="STRING" id="1573173.A0A166RRV7"/>
<organism evidence="6 7">
    <name type="scientific">Colletotrichum incanum</name>
    <name type="common">Soybean anthracnose fungus</name>
    <dbReference type="NCBI Taxonomy" id="1573173"/>
    <lineage>
        <taxon>Eukaryota</taxon>
        <taxon>Fungi</taxon>
        <taxon>Dikarya</taxon>
        <taxon>Ascomycota</taxon>
        <taxon>Pezizomycotina</taxon>
        <taxon>Sordariomycetes</taxon>
        <taxon>Hypocreomycetidae</taxon>
        <taxon>Glomerellales</taxon>
        <taxon>Glomerellaceae</taxon>
        <taxon>Colletotrichum</taxon>
        <taxon>Colletotrichum spaethianum species complex</taxon>
    </lineage>
</organism>
<sequence>MDRMLADENETRTTQLPMLRPSSRGLTRILNPSTTGPMSRSWVDDAGEPFTMPGKRKSTPRKLDSEKCQLCRQHKLKCTPQPRVWLQKCDRCLCRGLECSPGEVKRRARRLATGEEEPEDVAFNISSAPMVSGNSQEAPRRTWGIEDVMSILTVVQLLNSEYEIHHSQKTSLTHIFKLSGQDSQVQVPYVSSLHQSLPLLKDKLSLAFKARLCRGSLCLAERTVLETALVNLHGDLPQRPMTASDHAQKPSSWAQVCDLLFQARSLTTKSFSLRRLACLASDIYSEDLMRKFGLYNWSHVEQGFGSEWEHLLPHSVLGPLLFDSGEHYREPKSYVKIWIHDVVTREGSDIGFASQNFASIPAQSWTLSDLAFLVAEVGLGEKDNQGLSLIHAAILDRRPDIVRQLIMRGAKVSHRIRGKRFSLFHFAAAVGCQDSYLELRFHLDLAPAEETRDRNGMLPLHVAALHGHTRVVEAILSANCHDADYVNRETSESGQTALSLALTYPDVGDTAEFLARYPGVNLLVDRDMDQTALHVAVSHRKYSLFQSLLSFVPGEMINKKNENGETPLHILARYGDRETIEAALRVPEVDPDLVAGDESTPLVNAVMEARVDAVKILAVRGDVDIAALRRPLEPLGVSALDYAKQEAERDVAHMEYCEVLKFLRDNFEELAEDFNDSALSEDSDGDVRATRTGSYGITA</sequence>
<dbReference type="SUPFAM" id="SSF48403">
    <property type="entry name" value="Ankyrin repeat"/>
    <property type="match status" value="1"/>
</dbReference>
<feature type="region of interest" description="Disordered" evidence="5">
    <location>
        <begin position="678"/>
        <end position="699"/>
    </location>
</feature>
<dbReference type="InterPro" id="IPR036770">
    <property type="entry name" value="Ankyrin_rpt-contain_sf"/>
</dbReference>
<dbReference type="CDD" id="cd00067">
    <property type="entry name" value="GAL4"/>
    <property type="match status" value="1"/>
</dbReference>
<accession>A0A166RRV7</accession>
<reference evidence="6 7" key="1">
    <citation type="submission" date="2015-06" db="EMBL/GenBank/DDBJ databases">
        <title>Survival trade-offs in plant roots during colonization by closely related pathogenic and mutualistic fungi.</title>
        <authorList>
            <person name="Hacquard S."/>
            <person name="Kracher B."/>
            <person name="Hiruma K."/>
            <person name="Weinman A."/>
            <person name="Muench P."/>
            <person name="Garrido Oter R."/>
            <person name="Ver Loren van Themaat E."/>
            <person name="Dallerey J.-F."/>
            <person name="Damm U."/>
            <person name="Henrissat B."/>
            <person name="Lespinet O."/>
            <person name="Thon M."/>
            <person name="Kemen E."/>
            <person name="McHardy A.C."/>
            <person name="Schulze-Lefert P."/>
            <person name="O'Connell R.J."/>
        </authorList>
    </citation>
    <scope>NUCLEOTIDE SEQUENCE [LARGE SCALE GENOMIC DNA]</scope>
    <source>
        <strain evidence="6 7">MAFF 238704</strain>
    </source>
</reference>
<dbReference type="GO" id="GO:0000981">
    <property type="term" value="F:DNA-binding transcription factor activity, RNA polymerase II-specific"/>
    <property type="evidence" value="ECO:0007669"/>
    <property type="project" value="InterPro"/>
</dbReference>
<dbReference type="Gene3D" id="1.25.40.20">
    <property type="entry name" value="Ankyrin repeat-containing domain"/>
    <property type="match status" value="1"/>
</dbReference>
<dbReference type="PROSITE" id="PS50088">
    <property type="entry name" value="ANK_REPEAT"/>
    <property type="match status" value="2"/>
</dbReference>
<evidence type="ECO:0000256" key="5">
    <source>
        <dbReference type="SAM" id="MobiDB-lite"/>
    </source>
</evidence>
<comment type="caution">
    <text evidence="6">The sequence shown here is derived from an EMBL/GenBank/DDBJ whole genome shotgun (WGS) entry which is preliminary data.</text>
</comment>
<evidence type="ECO:0000313" key="7">
    <source>
        <dbReference type="Proteomes" id="UP000076584"/>
    </source>
</evidence>
<keyword evidence="3" id="KW-0539">Nucleus</keyword>
<evidence type="ECO:0000256" key="3">
    <source>
        <dbReference type="ARBA" id="ARBA00023242"/>
    </source>
</evidence>
<gene>
    <name evidence="6" type="ORF">CI238_00757</name>
</gene>
<evidence type="ECO:0000313" key="6">
    <source>
        <dbReference type="EMBL" id="KZL69640.1"/>
    </source>
</evidence>
<dbReference type="InterPro" id="IPR001138">
    <property type="entry name" value="Zn2Cys6_DnaBD"/>
</dbReference>
<dbReference type="Pfam" id="PF12796">
    <property type="entry name" value="Ank_2"/>
    <property type="match status" value="2"/>
</dbReference>
<dbReference type="SMART" id="SM00248">
    <property type="entry name" value="ANK"/>
    <property type="match status" value="6"/>
</dbReference>
<keyword evidence="1" id="KW-0677">Repeat</keyword>
<dbReference type="EMBL" id="LFIW01002480">
    <property type="protein sequence ID" value="KZL69640.1"/>
    <property type="molecule type" value="Genomic_DNA"/>
</dbReference>
<dbReference type="AlphaFoldDB" id="A0A166RRV7"/>
<dbReference type="InterPro" id="IPR002110">
    <property type="entry name" value="Ankyrin_rpt"/>
</dbReference>